<comment type="caution">
    <text evidence="1">The sequence shown here is derived from an EMBL/GenBank/DDBJ whole genome shotgun (WGS) entry which is preliminary data.</text>
</comment>
<proteinExistence type="predicted"/>
<accession>X1UR94</accession>
<feature type="non-terminal residue" evidence="1">
    <location>
        <position position="1"/>
    </location>
</feature>
<organism evidence="1">
    <name type="scientific">marine sediment metagenome</name>
    <dbReference type="NCBI Taxonomy" id="412755"/>
    <lineage>
        <taxon>unclassified sequences</taxon>
        <taxon>metagenomes</taxon>
        <taxon>ecological metagenomes</taxon>
    </lineage>
</organism>
<dbReference type="AlphaFoldDB" id="X1UR94"/>
<feature type="non-terminal residue" evidence="1">
    <location>
        <position position="33"/>
    </location>
</feature>
<gene>
    <name evidence="1" type="ORF">S12H4_63625</name>
</gene>
<sequence>VLSLVESITPIWPSTLLRLKTSPRKSENYNKRI</sequence>
<dbReference type="EMBL" id="BARW01043448">
    <property type="protein sequence ID" value="GAJ20008.1"/>
    <property type="molecule type" value="Genomic_DNA"/>
</dbReference>
<reference evidence="1" key="1">
    <citation type="journal article" date="2014" name="Front. Microbiol.">
        <title>High frequency of phylogenetically diverse reductive dehalogenase-homologous genes in deep subseafloor sedimentary metagenomes.</title>
        <authorList>
            <person name="Kawai M."/>
            <person name="Futagami T."/>
            <person name="Toyoda A."/>
            <person name="Takaki Y."/>
            <person name="Nishi S."/>
            <person name="Hori S."/>
            <person name="Arai W."/>
            <person name="Tsubouchi T."/>
            <person name="Morono Y."/>
            <person name="Uchiyama I."/>
            <person name="Ito T."/>
            <person name="Fujiyama A."/>
            <person name="Inagaki F."/>
            <person name="Takami H."/>
        </authorList>
    </citation>
    <scope>NUCLEOTIDE SEQUENCE</scope>
    <source>
        <strain evidence="1">Expedition CK06-06</strain>
    </source>
</reference>
<name>X1UR94_9ZZZZ</name>
<protein>
    <submittedName>
        <fullName evidence="1">Uncharacterized protein</fullName>
    </submittedName>
</protein>
<evidence type="ECO:0000313" key="1">
    <source>
        <dbReference type="EMBL" id="GAJ20008.1"/>
    </source>
</evidence>